<evidence type="ECO:0000256" key="2">
    <source>
        <dbReference type="ARBA" id="ARBA00022679"/>
    </source>
</evidence>
<dbReference type="Gene3D" id="1.10.510.10">
    <property type="entry name" value="Transferase(Phosphotransferase) domain 1"/>
    <property type="match status" value="1"/>
</dbReference>
<accession>A0AAD8A391</accession>
<evidence type="ECO:0000256" key="6">
    <source>
        <dbReference type="SAM" id="MobiDB-lite"/>
    </source>
</evidence>
<feature type="region of interest" description="Disordered" evidence="6">
    <location>
        <begin position="349"/>
        <end position="375"/>
    </location>
</feature>
<organism evidence="8 9">
    <name type="scientific">Diploptera punctata</name>
    <name type="common">Pacific beetle cockroach</name>
    <dbReference type="NCBI Taxonomy" id="6984"/>
    <lineage>
        <taxon>Eukaryota</taxon>
        <taxon>Metazoa</taxon>
        <taxon>Ecdysozoa</taxon>
        <taxon>Arthropoda</taxon>
        <taxon>Hexapoda</taxon>
        <taxon>Insecta</taxon>
        <taxon>Pterygota</taxon>
        <taxon>Neoptera</taxon>
        <taxon>Polyneoptera</taxon>
        <taxon>Dictyoptera</taxon>
        <taxon>Blattodea</taxon>
        <taxon>Blaberoidea</taxon>
        <taxon>Blaberidae</taxon>
        <taxon>Diplopterinae</taxon>
        <taxon>Diploptera</taxon>
    </lineage>
</organism>
<evidence type="ECO:0000256" key="5">
    <source>
        <dbReference type="ARBA" id="ARBA00022840"/>
    </source>
</evidence>
<feature type="domain" description="Protein kinase" evidence="7">
    <location>
        <begin position="1"/>
        <end position="223"/>
    </location>
</feature>
<keyword evidence="2" id="KW-0808">Transferase</keyword>
<dbReference type="GO" id="GO:0004674">
    <property type="term" value="F:protein serine/threonine kinase activity"/>
    <property type="evidence" value="ECO:0007669"/>
    <property type="project" value="UniProtKB-KW"/>
</dbReference>
<name>A0AAD8A391_DIPPU</name>
<keyword evidence="4" id="KW-0418">Kinase</keyword>
<proteinExistence type="predicted"/>
<dbReference type="PROSITE" id="PS00108">
    <property type="entry name" value="PROTEIN_KINASE_ST"/>
    <property type="match status" value="1"/>
</dbReference>
<dbReference type="FunFam" id="1.10.510.10:FF:000624">
    <property type="entry name" value="Mitogen-activated protein kinase"/>
    <property type="match status" value="1"/>
</dbReference>
<evidence type="ECO:0000256" key="3">
    <source>
        <dbReference type="ARBA" id="ARBA00022741"/>
    </source>
</evidence>
<dbReference type="Proteomes" id="UP001233999">
    <property type="component" value="Unassembled WGS sequence"/>
</dbReference>
<sequence>MVCYSDPLPGKVTLIFELMDMSMYDLLKTRKRCLPESRVKNYLYQILRGIDHLHQHGLFHRDIKPENILLKVQTELVKLADLGSVRGIFCRPPYTEYISTRWYRSPECLLTNGYYGPKMDIWATGCVFFELLTLKPLFPGANEVDQLTKIHNILGTPNQFLIAKFRRHKSQNCKYNFPPKPGSSLLTMLPNVTDVGRDILKHMLVYDPDSRSNARRLLEHRYFTDLREEELLYPRKRSWSVAPRSNSNNNEWRNPVLLSYMMASEKRHKHKHVPVNRHSTENKTIPRVVTSSPQHPIKKVSAQQKLTENRWGVRGVTKRPVHQHSPLSKFKQGEPIHKEMIHLPPVVQKKTEKDNYPPIPKKSNVLNRPTREPSTITSLPAIENSIKNRYKPTSNSFLHLPPLVKKLEPSQRSSSMRFPHNGLKARPGVPTLATIEESPYAKKLPHDLQMKLTTTQHKNILGQSSFHHRYLQ</sequence>
<evidence type="ECO:0000256" key="4">
    <source>
        <dbReference type="ARBA" id="ARBA00022777"/>
    </source>
</evidence>
<dbReference type="InterPro" id="IPR000719">
    <property type="entry name" value="Prot_kinase_dom"/>
</dbReference>
<dbReference type="InterPro" id="IPR050117">
    <property type="entry name" value="MAPK"/>
</dbReference>
<dbReference type="SMART" id="SM00220">
    <property type="entry name" value="S_TKc"/>
    <property type="match status" value="1"/>
</dbReference>
<keyword evidence="9" id="KW-1185">Reference proteome</keyword>
<dbReference type="InterPro" id="IPR011009">
    <property type="entry name" value="Kinase-like_dom_sf"/>
</dbReference>
<feature type="compositionally biased region" description="Polar residues" evidence="6">
    <location>
        <begin position="364"/>
        <end position="375"/>
    </location>
</feature>
<evidence type="ECO:0000313" key="8">
    <source>
        <dbReference type="EMBL" id="KAJ9591196.1"/>
    </source>
</evidence>
<keyword evidence="3" id="KW-0547">Nucleotide-binding</keyword>
<reference evidence="8" key="1">
    <citation type="journal article" date="2023" name="IScience">
        <title>Live-bearing cockroach genome reveals convergent evolutionary mechanisms linked to viviparity in insects and beyond.</title>
        <authorList>
            <person name="Fouks B."/>
            <person name="Harrison M.C."/>
            <person name="Mikhailova A.A."/>
            <person name="Marchal E."/>
            <person name="English S."/>
            <person name="Carruthers M."/>
            <person name="Jennings E.C."/>
            <person name="Chiamaka E.L."/>
            <person name="Frigard R.A."/>
            <person name="Pippel M."/>
            <person name="Attardo G.M."/>
            <person name="Benoit J.B."/>
            <person name="Bornberg-Bauer E."/>
            <person name="Tobe S.S."/>
        </authorList>
    </citation>
    <scope>NUCLEOTIDE SEQUENCE</scope>
    <source>
        <strain evidence="8">Stay&amp;Tobe</strain>
    </source>
</reference>
<dbReference type="PROSITE" id="PS50011">
    <property type="entry name" value="PROTEIN_KINASE_DOM"/>
    <property type="match status" value="1"/>
</dbReference>
<dbReference type="InterPro" id="IPR008271">
    <property type="entry name" value="Ser/Thr_kinase_AS"/>
</dbReference>
<comment type="caution">
    <text evidence="8">The sequence shown here is derived from an EMBL/GenBank/DDBJ whole genome shotgun (WGS) entry which is preliminary data.</text>
</comment>
<dbReference type="SUPFAM" id="SSF56112">
    <property type="entry name" value="Protein kinase-like (PK-like)"/>
    <property type="match status" value="1"/>
</dbReference>
<dbReference type="Pfam" id="PF00069">
    <property type="entry name" value="Pkinase"/>
    <property type="match status" value="1"/>
</dbReference>
<dbReference type="PANTHER" id="PTHR24055">
    <property type="entry name" value="MITOGEN-ACTIVATED PROTEIN KINASE"/>
    <property type="match status" value="1"/>
</dbReference>
<dbReference type="GO" id="GO:0005524">
    <property type="term" value="F:ATP binding"/>
    <property type="evidence" value="ECO:0007669"/>
    <property type="project" value="UniProtKB-KW"/>
</dbReference>
<keyword evidence="1" id="KW-0723">Serine/threonine-protein kinase</keyword>
<gene>
    <name evidence="8" type="ORF">L9F63_002267</name>
</gene>
<evidence type="ECO:0000259" key="7">
    <source>
        <dbReference type="PROSITE" id="PS50011"/>
    </source>
</evidence>
<dbReference type="EMBL" id="JASPKZ010003882">
    <property type="protein sequence ID" value="KAJ9591196.1"/>
    <property type="molecule type" value="Genomic_DNA"/>
</dbReference>
<evidence type="ECO:0000256" key="1">
    <source>
        <dbReference type="ARBA" id="ARBA00022527"/>
    </source>
</evidence>
<protein>
    <recommendedName>
        <fullName evidence="7">Protein kinase domain-containing protein</fullName>
    </recommendedName>
</protein>
<dbReference type="AlphaFoldDB" id="A0AAD8A391"/>
<reference evidence="8" key="2">
    <citation type="submission" date="2023-05" db="EMBL/GenBank/DDBJ databases">
        <authorList>
            <person name="Fouks B."/>
        </authorList>
    </citation>
    <scope>NUCLEOTIDE SEQUENCE</scope>
    <source>
        <strain evidence="8">Stay&amp;Tobe</strain>
        <tissue evidence="8">Testes</tissue>
    </source>
</reference>
<keyword evidence="5" id="KW-0067">ATP-binding</keyword>
<evidence type="ECO:0000313" key="9">
    <source>
        <dbReference type="Proteomes" id="UP001233999"/>
    </source>
</evidence>